<dbReference type="Pfam" id="PF13424">
    <property type="entry name" value="TPR_12"/>
    <property type="match status" value="1"/>
</dbReference>
<dbReference type="InterPro" id="IPR000792">
    <property type="entry name" value="Tscrpt_reg_LuxR_C"/>
</dbReference>
<organism evidence="5 6">
    <name type="scientific">Candidatus Segetimicrobium genomatis</name>
    <dbReference type="NCBI Taxonomy" id="2569760"/>
    <lineage>
        <taxon>Bacteria</taxon>
        <taxon>Bacillati</taxon>
        <taxon>Candidatus Sysuimicrobiota</taxon>
        <taxon>Candidatus Sysuimicrobiia</taxon>
        <taxon>Candidatus Sysuimicrobiales</taxon>
        <taxon>Candidatus Segetimicrobiaceae</taxon>
        <taxon>Candidatus Segetimicrobium</taxon>
    </lineage>
</organism>
<comment type="caution">
    <text evidence="5">The sequence shown here is derived from an EMBL/GenBank/DDBJ whole genome shotgun (WGS) entry which is preliminary data.</text>
</comment>
<dbReference type="InterPro" id="IPR016032">
    <property type="entry name" value="Sig_transdc_resp-reg_C-effctor"/>
</dbReference>
<dbReference type="Proteomes" id="UP000318093">
    <property type="component" value="Unassembled WGS sequence"/>
</dbReference>
<dbReference type="SUPFAM" id="SSF46894">
    <property type="entry name" value="C-terminal effector domain of the bipartite response regulators"/>
    <property type="match status" value="1"/>
</dbReference>
<proteinExistence type="predicted"/>
<keyword evidence="1" id="KW-0805">Transcription regulation</keyword>
<dbReference type="PANTHER" id="PTHR44688">
    <property type="entry name" value="DNA-BINDING TRANSCRIPTIONAL ACTIVATOR DEVR_DOSR"/>
    <property type="match status" value="1"/>
</dbReference>
<dbReference type="Gene3D" id="1.25.40.10">
    <property type="entry name" value="Tetratricopeptide repeat domain"/>
    <property type="match status" value="1"/>
</dbReference>
<reference evidence="5 6" key="1">
    <citation type="journal article" date="2019" name="Nat. Microbiol.">
        <title>Mediterranean grassland soil C-N compound turnover is dependent on rainfall and depth, and is mediated by genomically divergent microorganisms.</title>
        <authorList>
            <person name="Diamond S."/>
            <person name="Andeer P.F."/>
            <person name="Li Z."/>
            <person name="Crits-Christoph A."/>
            <person name="Burstein D."/>
            <person name="Anantharaman K."/>
            <person name="Lane K.R."/>
            <person name="Thomas B.C."/>
            <person name="Pan C."/>
            <person name="Northen T.R."/>
            <person name="Banfield J.F."/>
        </authorList>
    </citation>
    <scope>NUCLEOTIDE SEQUENCE [LARGE SCALE GENOMIC DNA]</scope>
    <source>
        <strain evidence="5">NP_6</strain>
    </source>
</reference>
<evidence type="ECO:0000313" key="6">
    <source>
        <dbReference type="Proteomes" id="UP000318093"/>
    </source>
</evidence>
<dbReference type="PRINTS" id="PR00038">
    <property type="entry name" value="HTHLUXR"/>
</dbReference>
<evidence type="ECO:0000256" key="1">
    <source>
        <dbReference type="ARBA" id="ARBA00023015"/>
    </source>
</evidence>
<dbReference type="InterPro" id="IPR036388">
    <property type="entry name" value="WH-like_DNA-bd_sf"/>
</dbReference>
<sequence>LSHLGRVEWHQGNYTKAAALFEEGLTLARIAGDKWLIAYALRNLGHVALKLDDPQHATKCYTEGLALCRSVGDRWVTEECLEGLAGAACAQAYHEEAARLFGAAEALHEILHSHHAAPYQADIDRRIASTRARLGDAGFAAALAEGRAMTLALAIEYALGLNFTEVVPAGSAPAGKPVSKRSALLTAREREVAALIARGLSNRHIASHLKIPERTAQTHVQNILNKLGVNSRTQVAVWAVENGLLSSSRD</sequence>
<dbReference type="Gene3D" id="1.10.10.10">
    <property type="entry name" value="Winged helix-like DNA-binding domain superfamily/Winged helix DNA-binding domain"/>
    <property type="match status" value="1"/>
</dbReference>
<dbReference type="Pfam" id="PF00196">
    <property type="entry name" value="GerE"/>
    <property type="match status" value="1"/>
</dbReference>
<evidence type="ECO:0000313" key="5">
    <source>
        <dbReference type="EMBL" id="TMI77986.1"/>
    </source>
</evidence>
<dbReference type="GO" id="GO:0006355">
    <property type="term" value="P:regulation of DNA-templated transcription"/>
    <property type="evidence" value="ECO:0007669"/>
    <property type="project" value="InterPro"/>
</dbReference>
<keyword evidence="3" id="KW-0804">Transcription</keyword>
<feature type="non-terminal residue" evidence="5">
    <location>
        <position position="1"/>
    </location>
</feature>
<dbReference type="AlphaFoldDB" id="A0A537J4K5"/>
<gene>
    <name evidence="5" type="ORF">E6H03_12865</name>
</gene>
<evidence type="ECO:0000256" key="3">
    <source>
        <dbReference type="ARBA" id="ARBA00023163"/>
    </source>
</evidence>
<dbReference type="InterPro" id="IPR011990">
    <property type="entry name" value="TPR-like_helical_dom_sf"/>
</dbReference>
<dbReference type="CDD" id="cd06170">
    <property type="entry name" value="LuxR_C_like"/>
    <property type="match status" value="1"/>
</dbReference>
<dbReference type="EMBL" id="VBAN01000460">
    <property type="protein sequence ID" value="TMI77986.1"/>
    <property type="molecule type" value="Genomic_DNA"/>
</dbReference>
<name>A0A537J4K5_9BACT</name>
<feature type="domain" description="HTH luxR-type" evidence="4">
    <location>
        <begin position="178"/>
        <end position="243"/>
    </location>
</feature>
<evidence type="ECO:0000256" key="2">
    <source>
        <dbReference type="ARBA" id="ARBA00023125"/>
    </source>
</evidence>
<dbReference type="PANTHER" id="PTHR44688:SF16">
    <property type="entry name" value="DNA-BINDING TRANSCRIPTIONAL ACTIVATOR DEVR_DOSR"/>
    <property type="match status" value="1"/>
</dbReference>
<dbReference type="SMART" id="SM00028">
    <property type="entry name" value="TPR"/>
    <property type="match status" value="2"/>
</dbReference>
<accession>A0A537J4K5</accession>
<dbReference type="PROSITE" id="PS50043">
    <property type="entry name" value="HTH_LUXR_2"/>
    <property type="match status" value="1"/>
</dbReference>
<dbReference type="GO" id="GO:0003677">
    <property type="term" value="F:DNA binding"/>
    <property type="evidence" value="ECO:0007669"/>
    <property type="project" value="UniProtKB-KW"/>
</dbReference>
<dbReference type="InterPro" id="IPR019734">
    <property type="entry name" value="TPR_rpt"/>
</dbReference>
<dbReference type="SMART" id="SM00421">
    <property type="entry name" value="HTH_LUXR"/>
    <property type="match status" value="1"/>
</dbReference>
<keyword evidence="2" id="KW-0238">DNA-binding</keyword>
<dbReference type="SUPFAM" id="SSF48452">
    <property type="entry name" value="TPR-like"/>
    <property type="match status" value="1"/>
</dbReference>
<protein>
    <submittedName>
        <fullName evidence="5">Tetratricopeptide repeat protein</fullName>
    </submittedName>
</protein>
<evidence type="ECO:0000259" key="4">
    <source>
        <dbReference type="PROSITE" id="PS50043"/>
    </source>
</evidence>